<dbReference type="PANTHER" id="PTHR46791:SF13">
    <property type="entry name" value="CLR5 DOMAIN-CONTAINING PROTEIN"/>
    <property type="match status" value="1"/>
</dbReference>
<dbReference type="PANTHER" id="PTHR46791">
    <property type="entry name" value="EXPRESSED PROTEIN"/>
    <property type="match status" value="1"/>
</dbReference>
<dbReference type="Pfam" id="PF24764">
    <property type="entry name" value="rva_4"/>
    <property type="match status" value="1"/>
</dbReference>
<name>A0AAN8G1V6_PATCE</name>
<proteinExistence type="predicted"/>
<gene>
    <name evidence="2" type="ORF">SNE40_021113</name>
</gene>
<organism evidence="2 3">
    <name type="scientific">Patella caerulea</name>
    <name type="common">Rayed Mediterranean limpet</name>
    <dbReference type="NCBI Taxonomy" id="87958"/>
    <lineage>
        <taxon>Eukaryota</taxon>
        <taxon>Metazoa</taxon>
        <taxon>Spiralia</taxon>
        <taxon>Lophotrochozoa</taxon>
        <taxon>Mollusca</taxon>
        <taxon>Gastropoda</taxon>
        <taxon>Patellogastropoda</taxon>
        <taxon>Patelloidea</taxon>
        <taxon>Patellidae</taxon>
        <taxon>Patella</taxon>
    </lineage>
</organism>
<keyword evidence="3" id="KW-1185">Reference proteome</keyword>
<evidence type="ECO:0000313" key="3">
    <source>
        <dbReference type="Proteomes" id="UP001347796"/>
    </source>
</evidence>
<accession>A0AAN8G1V6</accession>
<evidence type="ECO:0000259" key="1">
    <source>
        <dbReference type="Pfam" id="PF24764"/>
    </source>
</evidence>
<dbReference type="InterPro" id="IPR058913">
    <property type="entry name" value="Integrase_dom_put"/>
</dbReference>
<sequence length="399" mass="46278">MANLYTSMDMFRNGVHPTRDELIREYFFGGYTNIEVSILLFLRHTISISERQIRRILKKYGHRRRGGNDEESITAAIREELTGSGRCLGYRALAKRLLSKHGLRVARDKVYTLLKLMDPEGVNLRKKHQLSRRIYVNKGPNYLIHIDGYDKLKAYGFAIHGGICGYSRRILWLRVGRTNNDPEVVAGYFLEYLLGIEGVPRCIRADKGTENKIIENIQKSLRWYHGDDMAGEKSFLYGPSPANQRIERFWRSAKQGGCQFWIDLFKDLEASGEINTENGQNKECFRFCFTNLIQKDLDQIRKDWNQHKMRPTKGAECPAGKPDLLYFTPQLFDTVDYKTEVAVEDLDSFSQFCKFYGPNGCLREFENVCTELLVQAGKEMPNDPEEALELYSWLKMRTD</sequence>
<dbReference type="AlphaFoldDB" id="A0AAN8G1V6"/>
<protein>
    <recommendedName>
        <fullName evidence="1">Integrase core domain-containing protein</fullName>
    </recommendedName>
</protein>
<dbReference type="Proteomes" id="UP001347796">
    <property type="component" value="Unassembled WGS sequence"/>
</dbReference>
<feature type="domain" description="Integrase core" evidence="1">
    <location>
        <begin position="134"/>
        <end position="313"/>
    </location>
</feature>
<dbReference type="EMBL" id="JAZGQO010000017">
    <property type="protein sequence ID" value="KAK6168322.1"/>
    <property type="molecule type" value="Genomic_DNA"/>
</dbReference>
<comment type="caution">
    <text evidence="2">The sequence shown here is derived from an EMBL/GenBank/DDBJ whole genome shotgun (WGS) entry which is preliminary data.</text>
</comment>
<evidence type="ECO:0000313" key="2">
    <source>
        <dbReference type="EMBL" id="KAK6168322.1"/>
    </source>
</evidence>
<reference evidence="2 3" key="1">
    <citation type="submission" date="2024-01" db="EMBL/GenBank/DDBJ databases">
        <title>The genome of the rayed Mediterranean limpet Patella caerulea (Linnaeus, 1758).</title>
        <authorList>
            <person name="Anh-Thu Weber A."/>
            <person name="Halstead-Nussloch G."/>
        </authorList>
    </citation>
    <scope>NUCLEOTIDE SEQUENCE [LARGE SCALE GENOMIC DNA]</scope>
    <source>
        <strain evidence="2">AATW-2023a</strain>
        <tissue evidence="2">Whole specimen</tissue>
    </source>
</reference>